<dbReference type="EMBL" id="JAMZMK010005600">
    <property type="protein sequence ID" value="KAI7752841.1"/>
    <property type="molecule type" value="Genomic_DNA"/>
</dbReference>
<accession>A0AAD5D6A5</accession>
<organism evidence="2 3">
    <name type="scientific">Ambrosia artemisiifolia</name>
    <name type="common">Common ragweed</name>
    <dbReference type="NCBI Taxonomy" id="4212"/>
    <lineage>
        <taxon>Eukaryota</taxon>
        <taxon>Viridiplantae</taxon>
        <taxon>Streptophyta</taxon>
        <taxon>Embryophyta</taxon>
        <taxon>Tracheophyta</taxon>
        <taxon>Spermatophyta</taxon>
        <taxon>Magnoliopsida</taxon>
        <taxon>eudicotyledons</taxon>
        <taxon>Gunneridae</taxon>
        <taxon>Pentapetalae</taxon>
        <taxon>asterids</taxon>
        <taxon>campanulids</taxon>
        <taxon>Asterales</taxon>
        <taxon>Asteraceae</taxon>
        <taxon>Asteroideae</taxon>
        <taxon>Heliantheae alliance</taxon>
        <taxon>Heliantheae</taxon>
        <taxon>Ambrosia</taxon>
    </lineage>
</organism>
<keyword evidence="3" id="KW-1185">Reference proteome</keyword>
<evidence type="ECO:0000256" key="1">
    <source>
        <dbReference type="SAM" id="MobiDB-lite"/>
    </source>
</evidence>
<protein>
    <submittedName>
        <fullName evidence="2">Uncharacterized protein</fullName>
    </submittedName>
</protein>
<reference evidence="2" key="1">
    <citation type="submission" date="2022-06" db="EMBL/GenBank/DDBJ databases">
        <title>Uncovering the hologenomic basis of an extraordinary plant invasion.</title>
        <authorList>
            <person name="Bieker V.C."/>
            <person name="Martin M.D."/>
            <person name="Gilbert T."/>
            <person name="Hodgins K."/>
            <person name="Battlay P."/>
            <person name="Petersen B."/>
            <person name="Wilson J."/>
        </authorList>
    </citation>
    <scope>NUCLEOTIDE SEQUENCE</scope>
    <source>
        <strain evidence="2">AA19_3_7</strain>
        <tissue evidence="2">Leaf</tissue>
    </source>
</reference>
<feature type="non-terminal residue" evidence="2">
    <location>
        <position position="1"/>
    </location>
</feature>
<comment type="caution">
    <text evidence="2">The sequence shown here is derived from an EMBL/GenBank/DDBJ whole genome shotgun (WGS) entry which is preliminary data.</text>
</comment>
<gene>
    <name evidence="2" type="ORF">M8C21_010921</name>
</gene>
<dbReference type="AlphaFoldDB" id="A0AAD5D6A5"/>
<evidence type="ECO:0000313" key="3">
    <source>
        <dbReference type="Proteomes" id="UP001206925"/>
    </source>
</evidence>
<sequence length="127" mass="14230">AFSSKYIAIISRHFPRIGEGRQGAYDDQKVAAHAYDLAAFQKPICMHQWLNQGGGGQTRATANVVPSPPDPDQEEPVNPIERDVVDVHNGIDRAKVIAAVVNIDRYHQNRWYTVNITRFAIQLTTAY</sequence>
<name>A0AAD5D6A5_AMBAR</name>
<proteinExistence type="predicted"/>
<dbReference type="Proteomes" id="UP001206925">
    <property type="component" value="Unassembled WGS sequence"/>
</dbReference>
<feature type="region of interest" description="Disordered" evidence="1">
    <location>
        <begin position="56"/>
        <end position="78"/>
    </location>
</feature>
<evidence type="ECO:0000313" key="2">
    <source>
        <dbReference type="EMBL" id="KAI7752841.1"/>
    </source>
</evidence>